<dbReference type="PRINTS" id="PR01270">
    <property type="entry name" value="HDASUPER"/>
</dbReference>
<organism evidence="7 8">
    <name type="scientific">Acidisoma cellulosilyticum</name>
    <dbReference type="NCBI Taxonomy" id="2802395"/>
    <lineage>
        <taxon>Bacteria</taxon>
        <taxon>Pseudomonadati</taxon>
        <taxon>Pseudomonadota</taxon>
        <taxon>Alphaproteobacteria</taxon>
        <taxon>Acetobacterales</taxon>
        <taxon>Acidocellaceae</taxon>
        <taxon>Acidisoma</taxon>
    </lineage>
</organism>
<proteinExistence type="inferred from homology"/>
<dbReference type="InterPro" id="IPR037138">
    <property type="entry name" value="His_deacetylse_dom_sf"/>
</dbReference>
<keyword evidence="8" id="KW-1185">Reference proteome</keyword>
<keyword evidence="3" id="KW-0479">Metal-binding</keyword>
<evidence type="ECO:0000256" key="1">
    <source>
        <dbReference type="ARBA" id="ARBA00001947"/>
    </source>
</evidence>
<reference evidence="7 8" key="1">
    <citation type="journal article" date="2021" name="Microorganisms">
        <title>Acidisoma silvae sp. nov. and Acidisomacellulosilytica sp. nov., Two Acidophilic Bacteria Isolated from Decaying Wood, Hydrolyzing Cellulose and Producing Poly-3-hydroxybutyrate.</title>
        <authorList>
            <person name="Mieszkin S."/>
            <person name="Pouder E."/>
            <person name="Uroz S."/>
            <person name="Simon-Colin C."/>
            <person name="Alain K."/>
        </authorList>
    </citation>
    <scope>NUCLEOTIDE SEQUENCE [LARGE SCALE GENOMIC DNA]</scope>
    <source>
        <strain evidence="7 8">HW T5.17</strain>
    </source>
</reference>
<dbReference type="GO" id="GO:0004407">
    <property type="term" value="F:histone deacetylase activity"/>
    <property type="evidence" value="ECO:0007669"/>
    <property type="project" value="TreeGrafter"/>
</dbReference>
<evidence type="ECO:0000256" key="2">
    <source>
        <dbReference type="ARBA" id="ARBA00005947"/>
    </source>
</evidence>
<comment type="cofactor">
    <cofactor evidence="1">
        <name>Zn(2+)</name>
        <dbReference type="ChEBI" id="CHEBI:29105"/>
    </cofactor>
</comment>
<dbReference type="GO" id="GO:0046872">
    <property type="term" value="F:metal ion binding"/>
    <property type="evidence" value="ECO:0007669"/>
    <property type="project" value="UniProtKB-KW"/>
</dbReference>
<dbReference type="RefSeq" id="WP_227308822.1">
    <property type="nucleotide sequence ID" value="NZ_JAESVA010000006.1"/>
</dbReference>
<dbReference type="CDD" id="cd10001">
    <property type="entry name" value="HDAC_classII_APAH"/>
    <property type="match status" value="1"/>
</dbReference>
<evidence type="ECO:0000313" key="7">
    <source>
        <dbReference type="EMBL" id="MCB8882156.1"/>
    </source>
</evidence>
<evidence type="ECO:0000256" key="4">
    <source>
        <dbReference type="ARBA" id="ARBA00022801"/>
    </source>
</evidence>
<comment type="similarity">
    <text evidence="2">Belongs to the histone deacetylase family.</text>
</comment>
<evidence type="ECO:0000313" key="8">
    <source>
        <dbReference type="Proteomes" id="UP000721844"/>
    </source>
</evidence>
<feature type="domain" description="Histone deacetylase" evidence="6">
    <location>
        <begin position="26"/>
        <end position="336"/>
    </location>
</feature>
<dbReference type="GO" id="GO:0040029">
    <property type="term" value="P:epigenetic regulation of gene expression"/>
    <property type="evidence" value="ECO:0007669"/>
    <property type="project" value="TreeGrafter"/>
</dbReference>
<dbReference type="InterPro" id="IPR023696">
    <property type="entry name" value="Ureohydrolase_dom_sf"/>
</dbReference>
<evidence type="ECO:0000256" key="3">
    <source>
        <dbReference type="ARBA" id="ARBA00022723"/>
    </source>
</evidence>
<dbReference type="Gene3D" id="3.40.800.20">
    <property type="entry name" value="Histone deacetylase domain"/>
    <property type="match status" value="1"/>
</dbReference>
<gene>
    <name evidence="7" type="ORF">ACELLULO517_18060</name>
</gene>
<dbReference type="PANTHER" id="PTHR10625:SF17">
    <property type="entry name" value="HISTONE DEACETYLASE 8"/>
    <property type="match status" value="1"/>
</dbReference>
<dbReference type="EMBL" id="JAESVA010000006">
    <property type="protein sequence ID" value="MCB8882156.1"/>
    <property type="molecule type" value="Genomic_DNA"/>
</dbReference>
<dbReference type="InterPro" id="IPR023801">
    <property type="entry name" value="His_deacetylse_dom"/>
</dbReference>
<protein>
    <submittedName>
        <fullName evidence="7">Histone deacetylase family protein</fullName>
    </submittedName>
</protein>
<keyword evidence="4" id="KW-0378">Hydrolase</keyword>
<dbReference type="Proteomes" id="UP000721844">
    <property type="component" value="Unassembled WGS sequence"/>
</dbReference>
<keyword evidence="5" id="KW-0862">Zinc</keyword>
<dbReference type="SUPFAM" id="SSF52768">
    <property type="entry name" value="Arginase/deacetylase"/>
    <property type="match status" value="1"/>
</dbReference>
<dbReference type="PANTHER" id="PTHR10625">
    <property type="entry name" value="HISTONE DEACETYLASE HDAC1-RELATED"/>
    <property type="match status" value="1"/>
</dbReference>
<name>A0A963Z431_9PROT</name>
<sequence>MKVVYSARQEAHAPEYFLVSGRQRAHPDVPVRIESLLSGVTTLGPDVIDAAPVALPYLKRVHTADYLAFLESAHARWTVLPNAGPEVVPNAHARRDGGGYPTSVVGQAGYHLIDLASPIGRNTWPSVLWNAHSAATAASMVRDGEAAYAYALCRPPGHHAGPDFAAGFCYLNNAAVAVEVLRERFARVALVDIDVHHGNGTQEIFIDRPDVLVASLHGDPAEFYPFFWGYACEQGTGAGLGANINMPLARGTGDDAYLTALETVLHQVRAFRPDALVVSVGFDGFIDDPLAFLALTTPGFARIAQSLSRLNLPTVLVQEGGYNTHELGRNLAAFLHAFETSSDEVTGSAFTQ</sequence>
<evidence type="ECO:0000256" key="5">
    <source>
        <dbReference type="ARBA" id="ARBA00022833"/>
    </source>
</evidence>
<comment type="caution">
    <text evidence="7">The sequence shown here is derived from an EMBL/GenBank/DDBJ whole genome shotgun (WGS) entry which is preliminary data.</text>
</comment>
<dbReference type="Pfam" id="PF00850">
    <property type="entry name" value="Hist_deacetyl"/>
    <property type="match status" value="1"/>
</dbReference>
<accession>A0A963Z431</accession>
<evidence type="ECO:0000259" key="6">
    <source>
        <dbReference type="Pfam" id="PF00850"/>
    </source>
</evidence>
<dbReference type="InterPro" id="IPR000286">
    <property type="entry name" value="HDACs"/>
</dbReference>
<dbReference type="GO" id="GO:0016787">
    <property type="term" value="F:hydrolase activity"/>
    <property type="evidence" value="ECO:0007669"/>
    <property type="project" value="UniProtKB-KW"/>
</dbReference>
<dbReference type="AlphaFoldDB" id="A0A963Z431"/>